<feature type="region of interest" description="Disordered" evidence="1">
    <location>
        <begin position="1"/>
        <end position="60"/>
    </location>
</feature>
<feature type="transmembrane region" description="Helical" evidence="2">
    <location>
        <begin position="105"/>
        <end position="123"/>
    </location>
</feature>
<feature type="compositionally biased region" description="Low complexity" evidence="1">
    <location>
        <begin position="252"/>
        <end position="264"/>
    </location>
</feature>
<organism evidence="3 4">
    <name type="scientific">Arthrobacter sunyaminii</name>
    <dbReference type="NCBI Taxonomy" id="2816859"/>
    <lineage>
        <taxon>Bacteria</taxon>
        <taxon>Bacillati</taxon>
        <taxon>Actinomycetota</taxon>
        <taxon>Actinomycetes</taxon>
        <taxon>Micrococcales</taxon>
        <taxon>Micrococcaceae</taxon>
        <taxon>Arthrobacter</taxon>
    </lineage>
</organism>
<dbReference type="AlphaFoldDB" id="A0A975PDL9"/>
<gene>
    <name evidence="3" type="ORF">KG104_11710</name>
</gene>
<feature type="compositionally biased region" description="Low complexity" evidence="1">
    <location>
        <begin position="179"/>
        <end position="210"/>
    </location>
</feature>
<evidence type="ECO:0000313" key="4">
    <source>
        <dbReference type="Proteomes" id="UP000680588"/>
    </source>
</evidence>
<dbReference type="EMBL" id="CP076456">
    <property type="protein sequence ID" value="QWQ35169.1"/>
    <property type="molecule type" value="Genomic_DNA"/>
</dbReference>
<feature type="compositionally biased region" description="Low complexity" evidence="1">
    <location>
        <begin position="305"/>
        <end position="326"/>
    </location>
</feature>
<name>A0A975PDL9_9MICC</name>
<dbReference type="Proteomes" id="UP000680588">
    <property type="component" value="Chromosome"/>
</dbReference>
<dbReference type="KEGG" id="asun:KG104_11710"/>
<feature type="compositionally biased region" description="Low complexity" evidence="1">
    <location>
        <begin position="341"/>
        <end position="367"/>
    </location>
</feature>
<keyword evidence="2" id="KW-1133">Transmembrane helix</keyword>
<accession>A0A975PDL9</accession>
<keyword evidence="2" id="KW-0472">Membrane</keyword>
<evidence type="ECO:0000256" key="1">
    <source>
        <dbReference type="SAM" id="MobiDB-lite"/>
    </source>
</evidence>
<reference evidence="3" key="1">
    <citation type="submission" date="2021-06" db="EMBL/GenBank/DDBJ databases">
        <title>Novel species in genus Arthrobacter.</title>
        <authorList>
            <person name="Zhang G."/>
        </authorList>
    </citation>
    <scope>NUCLEOTIDE SEQUENCE</scope>
    <source>
        <strain evidence="3">Zg-ZUI122</strain>
    </source>
</reference>
<sequence>MDTRQQVRGQQKPGGPQLADSPKPDVSGGAAPEAAGLRPRRESRRKPREAGQTTLESRERSAAVSAVGSAAAVEPASGAAQATPATPASLPTALPGSVRRKNHDLLLWGVFLAVTAVGAMTWAEIDWRITGAVAFLLLLSFTAVWQFSSDSPAVHDAADQAGSEHPNPSAPVTSEPAHSISPAPALSTSTPTIPAPAPAATATVSGPAPTGHASGTDPKPPITRKEMRAADPTTGVLPVVSVFARKPGAGNSRPSARPAPGAPGTKTNAATSPGVPLAPAGQELLGIDTGQAKAGSRKARRRAEASTPEATKPAQAPEAAKPAQAPDSAETRKPAQTLKTSEAAKSSASSASSKSSASSESSEPAESTRADNAGTADQNGSGDSRWTRTFGPPETGQLPIQQYDAAAAAVVPSQPESADRRQRSHSSL</sequence>
<keyword evidence="4" id="KW-1185">Reference proteome</keyword>
<feature type="compositionally biased region" description="Polar residues" evidence="1">
    <location>
        <begin position="375"/>
        <end position="384"/>
    </location>
</feature>
<protein>
    <submittedName>
        <fullName evidence="3">Uncharacterized protein</fullName>
    </submittedName>
</protein>
<evidence type="ECO:0000256" key="2">
    <source>
        <dbReference type="SAM" id="Phobius"/>
    </source>
</evidence>
<proteinExistence type="predicted"/>
<feature type="region of interest" description="Disordered" evidence="1">
    <location>
        <begin position="154"/>
        <end position="428"/>
    </location>
</feature>
<keyword evidence="2" id="KW-0812">Transmembrane</keyword>
<evidence type="ECO:0000313" key="3">
    <source>
        <dbReference type="EMBL" id="QWQ35169.1"/>
    </source>
</evidence>
<dbReference type="RefSeq" id="WP_207347104.1">
    <property type="nucleotide sequence ID" value="NZ_CP076456.1"/>
</dbReference>